<organism evidence="4 5">
    <name type="scientific">Vibrio ichthyoenteri ATCC 700023</name>
    <dbReference type="NCBI Taxonomy" id="870968"/>
    <lineage>
        <taxon>Bacteria</taxon>
        <taxon>Pseudomonadati</taxon>
        <taxon>Pseudomonadota</taxon>
        <taxon>Gammaproteobacteria</taxon>
        <taxon>Vibrionales</taxon>
        <taxon>Vibrionaceae</taxon>
        <taxon>Vibrio</taxon>
    </lineage>
</organism>
<dbReference type="EMBL" id="AFWF01000086">
    <property type="protein sequence ID" value="EGU43388.1"/>
    <property type="molecule type" value="Genomic_DNA"/>
</dbReference>
<feature type="repeat" description="TPR" evidence="2">
    <location>
        <begin position="540"/>
        <end position="573"/>
    </location>
</feature>
<dbReference type="SMART" id="SM00028">
    <property type="entry name" value="TPR"/>
    <property type="match status" value="3"/>
</dbReference>
<evidence type="ECO:0000259" key="3">
    <source>
        <dbReference type="Pfam" id="PF13435"/>
    </source>
</evidence>
<feature type="domain" description="Cytochrome c-552/4" evidence="3">
    <location>
        <begin position="3"/>
        <end position="30"/>
    </location>
</feature>
<dbReference type="InterPro" id="IPR051829">
    <property type="entry name" value="Multiheme_Cytochr_ET"/>
</dbReference>
<dbReference type="AlphaFoldDB" id="F9S0B8"/>
<evidence type="ECO:0000256" key="2">
    <source>
        <dbReference type="PROSITE-ProRule" id="PRU00339"/>
    </source>
</evidence>
<keyword evidence="1" id="KW-0732">Signal</keyword>
<gene>
    <name evidence="4" type="ORF">VII00023_16190</name>
</gene>
<dbReference type="Pfam" id="PF13435">
    <property type="entry name" value="Cytochrome_C554"/>
    <property type="match status" value="2"/>
</dbReference>
<dbReference type="Gene3D" id="1.10.1130.10">
    <property type="entry name" value="Flavocytochrome C3, Chain A"/>
    <property type="match status" value="2"/>
</dbReference>
<dbReference type="InterPro" id="IPR036280">
    <property type="entry name" value="Multihaem_cyt_sf"/>
</dbReference>
<dbReference type="PANTHER" id="PTHR35038:SF8">
    <property type="entry name" value="C-TYPE POLYHEME CYTOCHROME OMCC"/>
    <property type="match status" value="1"/>
</dbReference>
<keyword evidence="5" id="KW-1185">Reference proteome</keyword>
<dbReference type="PANTHER" id="PTHR35038">
    <property type="entry name" value="DISSIMILATORY SULFITE REDUCTASE SIRA"/>
    <property type="match status" value="1"/>
</dbReference>
<feature type="domain" description="Cytochrome c-552/4" evidence="3">
    <location>
        <begin position="137"/>
        <end position="174"/>
    </location>
</feature>
<dbReference type="SUPFAM" id="SSF48695">
    <property type="entry name" value="Multiheme cytochromes"/>
    <property type="match status" value="1"/>
</dbReference>
<evidence type="ECO:0000313" key="5">
    <source>
        <dbReference type="Proteomes" id="UP000004605"/>
    </source>
</evidence>
<dbReference type="PROSITE" id="PS50005">
    <property type="entry name" value="TPR"/>
    <property type="match status" value="2"/>
</dbReference>
<dbReference type="InterPro" id="IPR019734">
    <property type="entry name" value="TPR_rpt"/>
</dbReference>
<name>F9S0B8_9VIBR</name>
<reference evidence="4 5" key="1">
    <citation type="journal article" date="2012" name="Int. J. Syst. Evol. Microbiol.">
        <title>Vibrio caribbeanicus sp. nov., isolated from the marine sponge Scleritoderma cyanea.</title>
        <authorList>
            <person name="Hoffmann M."/>
            <person name="Monday S.R."/>
            <person name="Allard M.W."/>
            <person name="Strain E.A."/>
            <person name="Whittaker P."/>
            <person name="Naum M."/>
            <person name="McCarthy P.J."/>
            <person name="Lopez J.V."/>
            <person name="Fischer M."/>
            <person name="Brown E.W."/>
        </authorList>
    </citation>
    <scope>NUCLEOTIDE SEQUENCE [LARGE SCALE GENOMIC DNA]</scope>
    <source>
        <strain evidence="4 5">ATCC 700023</strain>
    </source>
</reference>
<dbReference type="InterPro" id="IPR023155">
    <property type="entry name" value="Cyt_c-552/4"/>
</dbReference>
<dbReference type="SUPFAM" id="SSF48452">
    <property type="entry name" value="TPR-like"/>
    <property type="match status" value="1"/>
</dbReference>
<proteinExistence type="predicted"/>
<dbReference type="InterPro" id="IPR011990">
    <property type="entry name" value="TPR-like_helical_dom_sf"/>
</dbReference>
<evidence type="ECO:0000313" key="4">
    <source>
        <dbReference type="EMBL" id="EGU43388.1"/>
    </source>
</evidence>
<feature type="repeat" description="TPR" evidence="2">
    <location>
        <begin position="574"/>
        <end position="607"/>
    </location>
</feature>
<sequence length="727" mass="82219">MEQCVDCHKEEVKAWQGSHHDKAMQHATDASVLADFSDHKVTHAGKENRFYRQGDEFWVTIEGPDGELKNYQIAYTFGIDPLQQYMVEFDDGRIQLIPFAWDARELKLGGQRWFHLYPDTKPSDEFYWTNSGQNWNFMCADCHSTNLTKNYDAPTDRYATTWSEINVSCEACHGPASLHIAQAKSENPIGVHYGFDRELSAAVKEWVFKEGHSTLQPQAIQPTDQLQMCAQCHSRRTQLNENQDHLKGAFLDKYRLSLITPELYYPDGQIFDEDYVYGSFLQSKMAKSGVTCTNCHDPHTAKLKIPEQQVCAQCHLASEYSAEKHTFHQANTEASQCTTCHMPETTYMEVDPRRDHSWNVPRPDLSQHIKTPNVCTDCHETQTDQWAAQQLQQWFPDSNYQSPQNVAVAFYADSIGHEGAADALAYFSQDATLSDIIRGSALQRMAGNQGKNTLVALARAVKHDSDLIRLGAIEGSSGYPFNDRWQILSPLLGDPVLSVQAEAAGALVVGWSEMSQEQKSKMAQPLEAYMQIQRFNSDRGFGRTNLANVYRDLGEFDQAIEWYQGAIAIEPYYENSYANLADLYRVQGQEQRALETLFKGITAQPKSSALPYSAGLTLLRLGKSEQASQYLKQAAERAMNNAQYWYVYGLAMERLDVLEAARGLNQAFIASGNPQHLYAQCEVLARNSNQTADELRNKVMTAYRQCRAQLSDIAPPNVIQQLDDMMN</sequence>
<dbReference type="Gene3D" id="1.25.40.10">
    <property type="entry name" value="Tetratricopeptide repeat domain"/>
    <property type="match status" value="1"/>
</dbReference>
<dbReference type="Proteomes" id="UP000004605">
    <property type="component" value="Unassembled WGS sequence"/>
</dbReference>
<dbReference type="Pfam" id="PF13181">
    <property type="entry name" value="TPR_8"/>
    <property type="match status" value="1"/>
</dbReference>
<protein>
    <recommendedName>
        <fullName evidence="3">Cytochrome c-552/4 domain-containing protein</fullName>
    </recommendedName>
</protein>
<accession>F9S0B8</accession>
<dbReference type="Pfam" id="PF13414">
    <property type="entry name" value="TPR_11"/>
    <property type="match status" value="1"/>
</dbReference>
<keyword evidence="2" id="KW-0802">TPR repeat</keyword>
<evidence type="ECO:0000256" key="1">
    <source>
        <dbReference type="ARBA" id="ARBA00022729"/>
    </source>
</evidence>
<comment type="caution">
    <text evidence="4">The sequence shown here is derived from an EMBL/GenBank/DDBJ whole genome shotgun (WGS) entry which is preliminary data.</text>
</comment>